<dbReference type="GO" id="GO:0005783">
    <property type="term" value="C:endoplasmic reticulum"/>
    <property type="evidence" value="ECO:0007669"/>
    <property type="project" value="TreeGrafter"/>
</dbReference>
<dbReference type="InterPro" id="IPR023352">
    <property type="entry name" value="MAPEG-like_dom_sf"/>
</dbReference>
<comment type="subcellular location">
    <subcellularLocation>
        <location evidence="1">Membrane</location>
        <topology evidence="1">Multi-pass membrane protein</topology>
    </subcellularLocation>
</comment>
<keyword evidence="3 5" id="KW-1133">Transmembrane helix</keyword>
<dbReference type="PANTHER" id="PTHR10250:SF26">
    <property type="entry name" value="GLUTATHIONE S-TRANSFERASE 3, MITOCHONDRIAL"/>
    <property type="match status" value="1"/>
</dbReference>
<proteinExistence type="predicted"/>
<dbReference type="GO" id="GO:0005635">
    <property type="term" value="C:nuclear envelope"/>
    <property type="evidence" value="ECO:0007669"/>
    <property type="project" value="TreeGrafter"/>
</dbReference>
<keyword evidence="8" id="KW-1185">Reference proteome</keyword>
<evidence type="ECO:0000256" key="3">
    <source>
        <dbReference type="ARBA" id="ARBA00022989"/>
    </source>
</evidence>
<dbReference type="Pfam" id="PF01124">
    <property type="entry name" value="MAPEG"/>
    <property type="match status" value="1"/>
</dbReference>
<dbReference type="EMBL" id="OVEO01000016">
    <property type="protein sequence ID" value="SPR00990.1"/>
    <property type="molecule type" value="Genomic_DNA"/>
</dbReference>
<evidence type="ECO:0000256" key="2">
    <source>
        <dbReference type="ARBA" id="ARBA00022692"/>
    </source>
</evidence>
<dbReference type="GO" id="GO:0004364">
    <property type="term" value="F:glutathione transferase activity"/>
    <property type="evidence" value="ECO:0007669"/>
    <property type="project" value="TreeGrafter"/>
</dbReference>
<dbReference type="SUPFAM" id="SSF161084">
    <property type="entry name" value="MAPEG domain-like"/>
    <property type="match status" value="1"/>
</dbReference>
<dbReference type="InterPro" id="IPR050997">
    <property type="entry name" value="MAPEG"/>
</dbReference>
<dbReference type="GO" id="GO:0004602">
    <property type="term" value="F:glutathione peroxidase activity"/>
    <property type="evidence" value="ECO:0007669"/>
    <property type="project" value="TreeGrafter"/>
</dbReference>
<dbReference type="Gene3D" id="1.20.120.550">
    <property type="entry name" value="Membrane associated eicosanoid/glutathione metabolism-like domain"/>
    <property type="match status" value="1"/>
</dbReference>
<dbReference type="Proteomes" id="UP000039324">
    <property type="component" value="Unassembled WGS sequence"/>
</dbReference>
<dbReference type="Proteomes" id="UP000290189">
    <property type="component" value="Unassembled WGS sequence"/>
</dbReference>
<organism evidence="6 8">
    <name type="scientific">Plasmodiophora brassicae</name>
    <name type="common">Clubroot disease agent</name>
    <dbReference type="NCBI Taxonomy" id="37360"/>
    <lineage>
        <taxon>Eukaryota</taxon>
        <taxon>Sar</taxon>
        <taxon>Rhizaria</taxon>
        <taxon>Endomyxa</taxon>
        <taxon>Phytomyxea</taxon>
        <taxon>Plasmodiophorida</taxon>
        <taxon>Plasmodiophoridae</taxon>
        <taxon>Plasmodiophora</taxon>
    </lineage>
</organism>
<dbReference type="EMBL" id="CDSF01000078">
    <property type="protein sequence ID" value="CEO97010.1"/>
    <property type="molecule type" value="Genomic_DNA"/>
</dbReference>
<evidence type="ECO:0008006" key="10">
    <source>
        <dbReference type="Google" id="ProtNLM"/>
    </source>
</evidence>
<evidence type="ECO:0000313" key="7">
    <source>
        <dbReference type="EMBL" id="SPR00990.1"/>
    </source>
</evidence>
<evidence type="ECO:0000313" key="6">
    <source>
        <dbReference type="EMBL" id="CEO97010.1"/>
    </source>
</evidence>
<name>A0A0G4IP92_PLABS</name>
<keyword evidence="2 5" id="KW-0812">Transmembrane</keyword>
<reference evidence="6 8" key="1">
    <citation type="submission" date="2015-02" db="EMBL/GenBank/DDBJ databases">
        <authorList>
            <person name="Chooi Y.-H."/>
        </authorList>
    </citation>
    <scope>NUCLEOTIDE SEQUENCE [LARGE SCALE GENOMIC DNA]</scope>
    <source>
        <strain evidence="6">E3</strain>
    </source>
</reference>
<protein>
    <recommendedName>
        <fullName evidence="10">Glutathione transferase</fullName>
    </recommendedName>
</protein>
<sequence length="150" mass="17094">MKLNVDGEYGWVVAAALLLYLQQQVIFVVIVVRARMRTHIKAPTLYPRDSEIKDLKLSPDQVDGYMRAQRIHQNNLEFMAMFVPVFLLSGLYNPVYTAIAGLWIFAFRLLFAIGYLRATTSRTWGGPFHFGELYCVITAARLAYSLIQSA</sequence>
<keyword evidence="4 5" id="KW-0472">Membrane</keyword>
<accession>A0A0G4IP92</accession>
<dbReference type="GO" id="GO:0006691">
    <property type="term" value="P:leukotriene metabolic process"/>
    <property type="evidence" value="ECO:0007669"/>
    <property type="project" value="UniProtKB-ARBA"/>
</dbReference>
<evidence type="ECO:0000313" key="8">
    <source>
        <dbReference type="Proteomes" id="UP000039324"/>
    </source>
</evidence>
<dbReference type="PANTHER" id="PTHR10250">
    <property type="entry name" value="MICROSOMAL GLUTATHIONE S-TRANSFERASE"/>
    <property type="match status" value="1"/>
</dbReference>
<dbReference type="AlphaFoldDB" id="A0A0G4IP92"/>
<geneLocation type="mitochondrion" evidence="7"/>
<reference evidence="7 9" key="2">
    <citation type="submission" date="2018-03" db="EMBL/GenBank/DDBJ databases">
        <authorList>
            <person name="Fogelqvist J."/>
        </authorList>
    </citation>
    <scope>NUCLEOTIDE SEQUENCE [LARGE SCALE GENOMIC DNA]</scope>
</reference>
<evidence type="ECO:0000256" key="1">
    <source>
        <dbReference type="ARBA" id="ARBA00004141"/>
    </source>
</evidence>
<keyword evidence="7" id="KW-0496">Mitochondrion</keyword>
<evidence type="ECO:0000256" key="5">
    <source>
        <dbReference type="SAM" id="Phobius"/>
    </source>
</evidence>
<dbReference type="OrthoDB" id="410651at2759"/>
<feature type="transmembrane region" description="Helical" evidence="5">
    <location>
        <begin position="12"/>
        <end position="32"/>
    </location>
</feature>
<gene>
    <name evidence="6" type="ORF">PBRA_005614</name>
    <name evidence="7" type="ORF">PLBR_LOCUS8205</name>
</gene>
<evidence type="ECO:0000313" key="9">
    <source>
        <dbReference type="Proteomes" id="UP000290189"/>
    </source>
</evidence>
<dbReference type="GO" id="GO:0016020">
    <property type="term" value="C:membrane"/>
    <property type="evidence" value="ECO:0007669"/>
    <property type="project" value="UniProtKB-SubCell"/>
</dbReference>
<dbReference type="InterPro" id="IPR001129">
    <property type="entry name" value="Membr-assoc_MAPEG"/>
</dbReference>
<evidence type="ECO:0000256" key="4">
    <source>
        <dbReference type="ARBA" id="ARBA00023136"/>
    </source>
</evidence>